<gene>
    <name evidence="9" type="ORF">HMPREF9233_01573</name>
</gene>
<evidence type="ECO:0000256" key="5">
    <source>
        <dbReference type="ARBA" id="ARBA00022989"/>
    </source>
</evidence>
<evidence type="ECO:0000256" key="4">
    <source>
        <dbReference type="ARBA" id="ARBA00022692"/>
    </source>
</evidence>
<dbReference type="InterPro" id="IPR050366">
    <property type="entry name" value="BP-dependent_transpt_permease"/>
</dbReference>
<dbReference type="PANTHER" id="PTHR43386">
    <property type="entry name" value="OLIGOPEPTIDE TRANSPORT SYSTEM PERMEASE PROTEIN APPC"/>
    <property type="match status" value="1"/>
</dbReference>
<evidence type="ECO:0000259" key="8">
    <source>
        <dbReference type="PROSITE" id="PS50928"/>
    </source>
</evidence>
<comment type="similarity">
    <text evidence="7">Belongs to the binding-protein-dependent transport system permease family.</text>
</comment>
<keyword evidence="10" id="KW-1185">Reference proteome</keyword>
<evidence type="ECO:0000256" key="6">
    <source>
        <dbReference type="ARBA" id="ARBA00023136"/>
    </source>
</evidence>
<comment type="caution">
    <text evidence="9">The sequence shown here is derived from an EMBL/GenBank/DDBJ whole genome shotgun (WGS) entry which is preliminary data.</text>
</comment>
<feature type="transmembrane region" description="Helical" evidence="7">
    <location>
        <begin position="139"/>
        <end position="157"/>
    </location>
</feature>
<protein>
    <recommendedName>
        <fullName evidence="8">ABC transmembrane type-1 domain-containing protein</fullName>
    </recommendedName>
</protein>
<name>K9EFE9_9ACTO</name>
<keyword evidence="2 7" id="KW-0813">Transport</keyword>
<evidence type="ECO:0000256" key="2">
    <source>
        <dbReference type="ARBA" id="ARBA00022448"/>
    </source>
</evidence>
<dbReference type="Pfam" id="PF00528">
    <property type="entry name" value="BPD_transp_1"/>
    <property type="match status" value="1"/>
</dbReference>
<evidence type="ECO:0000256" key="1">
    <source>
        <dbReference type="ARBA" id="ARBA00004651"/>
    </source>
</evidence>
<sequence length="279" mass="29164">MSTFLRFLRRCDLPLILALLTLIFFTLAIVAPSLVAPGDPYAVDPAAGMQAPSTAHLLGTDESGRDIYTRIVWGTRDSVTIGLLATAIGLGLGGLLGGIAALGPRWVDWVCSRLIEVGFSFPGILLALLVIALTGPGVTPATIAVGLSTAPGYARVLRGTMRAVAKSPYVEADLILGRSAAHRLFRTILPNTFAPLFALATLGLGQAIVWASALAFLGLGAAPPSPEWGAMLSAGRTYLITGNWWLTVFPGTAIVLVAIAATVIGRRIQRRTRARGGVA</sequence>
<comment type="subcellular location">
    <subcellularLocation>
        <location evidence="1 7">Cell membrane</location>
        <topology evidence="1 7">Multi-pass membrane protein</topology>
    </subcellularLocation>
</comment>
<feature type="transmembrane region" description="Helical" evidence="7">
    <location>
        <begin position="114"/>
        <end position="133"/>
    </location>
</feature>
<keyword evidence="4 7" id="KW-0812">Transmembrane</keyword>
<dbReference type="PATRIC" id="fig|883066.3.peg.1636"/>
<reference evidence="9 10" key="1">
    <citation type="submission" date="2012-09" db="EMBL/GenBank/DDBJ databases">
        <title>The Genome Sequence of Actinobaculum massiliae ACS-171-V-COL2.</title>
        <authorList>
            <consortium name="The Broad Institute Genome Sequencing Platform"/>
            <person name="Earl A."/>
            <person name="Ward D."/>
            <person name="Feldgarden M."/>
            <person name="Gevers D."/>
            <person name="Saerens B."/>
            <person name="Vaneechoutte M."/>
            <person name="Walker B."/>
            <person name="Young S.K."/>
            <person name="Zeng Q."/>
            <person name="Gargeya S."/>
            <person name="Fitzgerald M."/>
            <person name="Haas B."/>
            <person name="Abouelleil A."/>
            <person name="Alvarado L."/>
            <person name="Arachchi H.M."/>
            <person name="Berlin A."/>
            <person name="Chapman S.B."/>
            <person name="Goldberg J."/>
            <person name="Griggs A."/>
            <person name="Gujja S."/>
            <person name="Hansen M."/>
            <person name="Howarth C."/>
            <person name="Imamovic A."/>
            <person name="Larimer J."/>
            <person name="McCowen C."/>
            <person name="Montmayeur A."/>
            <person name="Murphy C."/>
            <person name="Neiman D."/>
            <person name="Pearson M."/>
            <person name="Priest M."/>
            <person name="Roberts A."/>
            <person name="Saif S."/>
            <person name="Shea T."/>
            <person name="Sisk P."/>
            <person name="Sykes S."/>
            <person name="Wortman J."/>
            <person name="Nusbaum C."/>
            <person name="Birren B."/>
        </authorList>
    </citation>
    <scope>NUCLEOTIDE SEQUENCE [LARGE SCALE GENOMIC DNA]</scope>
    <source>
        <strain evidence="10">ACS-171-V-Col2</strain>
    </source>
</reference>
<dbReference type="HOGENOM" id="CLU_028518_5_2_11"/>
<evidence type="ECO:0000313" key="10">
    <source>
        <dbReference type="Proteomes" id="UP000009888"/>
    </source>
</evidence>
<dbReference type="Proteomes" id="UP000009888">
    <property type="component" value="Unassembled WGS sequence"/>
</dbReference>
<dbReference type="GO" id="GO:0005886">
    <property type="term" value="C:plasma membrane"/>
    <property type="evidence" value="ECO:0007669"/>
    <property type="project" value="UniProtKB-SubCell"/>
</dbReference>
<feature type="transmembrane region" description="Helical" evidence="7">
    <location>
        <begin position="242"/>
        <end position="265"/>
    </location>
</feature>
<dbReference type="EMBL" id="AGWL01000008">
    <property type="protein sequence ID" value="EKU94626.1"/>
    <property type="molecule type" value="Genomic_DNA"/>
</dbReference>
<proteinExistence type="inferred from homology"/>
<dbReference type="PROSITE" id="PS50928">
    <property type="entry name" value="ABC_TM1"/>
    <property type="match status" value="1"/>
</dbReference>
<dbReference type="InterPro" id="IPR000515">
    <property type="entry name" value="MetI-like"/>
</dbReference>
<organism evidence="9 10">
    <name type="scientific">Actinobaculum massiliense ACS-171-V-Col2</name>
    <dbReference type="NCBI Taxonomy" id="883066"/>
    <lineage>
        <taxon>Bacteria</taxon>
        <taxon>Bacillati</taxon>
        <taxon>Actinomycetota</taxon>
        <taxon>Actinomycetes</taxon>
        <taxon>Actinomycetales</taxon>
        <taxon>Actinomycetaceae</taxon>
        <taxon>Actinobaculum</taxon>
    </lineage>
</organism>
<evidence type="ECO:0000313" key="9">
    <source>
        <dbReference type="EMBL" id="EKU94626.1"/>
    </source>
</evidence>
<dbReference type="GO" id="GO:0055085">
    <property type="term" value="P:transmembrane transport"/>
    <property type="evidence" value="ECO:0007669"/>
    <property type="project" value="InterPro"/>
</dbReference>
<feature type="transmembrane region" description="Helical" evidence="7">
    <location>
        <begin position="193"/>
        <end position="222"/>
    </location>
</feature>
<accession>K9EFE9</accession>
<evidence type="ECO:0000256" key="7">
    <source>
        <dbReference type="RuleBase" id="RU363032"/>
    </source>
</evidence>
<dbReference type="AlphaFoldDB" id="K9EFE9"/>
<keyword evidence="6 7" id="KW-0472">Membrane</keyword>
<dbReference type="SUPFAM" id="SSF161098">
    <property type="entry name" value="MetI-like"/>
    <property type="match status" value="1"/>
</dbReference>
<dbReference type="PANTHER" id="PTHR43386:SF25">
    <property type="entry name" value="PEPTIDE ABC TRANSPORTER PERMEASE PROTEIN"/>
    <property type="match status" value="1"/>
</dbReference>
<feature type="transmembrane region" description="Helical" evidence="7">
    <location>
        <begin position="79"/>
        <end position="102"/>
    </location>
</feature>
<evidence type="ECO:0000256" key="3">
    <source>
        <dbReference type="ARBA" id="ARBA00022475"/>
    </source>
</evidence>
<dbReference type="CDD" id="cd06261">
    <property type="entry name" value="TM_PBP2"/>
    <property type="match status" value="1"/>
</dbReference>
<dbReference type="Gene3D" id="1.10.3720.10">
    <property type="entry name" value="MetI-like"/>
    <property type="match status" value="1"/>
</dbReference>
<dbReference type="InterPro" id="IPR035906">
    <property type="entry name" value="MetI-like_sf"/>
</dbReference>
<dbReference type="RefSeq" id="WP_007001778.1">
    <property type="nucleotide sequence ID" value="NZ_JH992956.1"/>
</dbReference>
<feature type="transmembrane region" description="Helical" evidence="7">
    <location>
        <begin position="12"/>
        <end position="35"/>
    </location>
</feature>
<keyword evidence="3" id="KW-1003">Cell membrane</keyword>
<dbReference type="STRING" id="202789.GCA_001457435_00531"/>
<keyword evidence="5 7" id="KW-1133">Transmembrane helix</keyword>
<feature type="domain" description="ABC transmembrane type-1" evidence="8">
    <location>
        <begin position="75"/>
        <end position="265"/>
    </location>
</feature>
<dbReference type="eggNOG" id="COG1173">
    <property type="taxonomic scope" value="Bacteria"/>
</dbReference>